<dbReference type="EMBL" id="CP146203">
    <property type="protein sequence ID" value="XBH21730.1"/>
    <property type="molecule type" value="Genomic_DNA"/>
</dbReference>
<name>A0AAU7DVJ5_9MICO</name>
<keyword evidence="3" id="KW-0378">Hydrolase</keyword>
<evidence type="ECO:0000313" key="10">
    <source>
        <dbReference type="EMBL" id="XBH21730.1"/>
    </source>
</evidence>
<dbReference type="InterPro" id="IPR006710">
    <property type="entry name" value="Glyco_hydro_43"/>
</dbReference>
<feature type="compositionally biased region" description="Basic and acidic residues" evidence="5">
    <location>
        <begin position="1138"/>
        <end position="1150"/>
    </location>
</feature>
<feature type="chain" id="PRO_5043862541" evidence="7">
    <location>
        <begin position="31"/>
        <end position="1186"/>
    </location>
</feature>
<feature type="signal peptide" evidence="7">
    <location>
        <begin position="1"/>
        <end position="30"/>
    </location>
</feature>
<dbReference type="GO" id="GO:0005975">
    <property type="term" value="P:carbohydrate metabolic process"/>
    <property type="evidence" value="ECO:0007669"/>
    <property type="project" value="InterPro"/>
</dbReference>
<keyword evidence="6" id="KW-0812">Transmembrane</keyword>
<dbReference type="Pfam" id="PF07532">
    <property type="entry name" value="Big_4"/>
    <property type="match status" value="1"/>
</dbReference>
<keyword evidence="2 7" id="KW-0732">Signal</keyword>
<feature type="domain" description="Atrophied bacterial Ig" evidence="9">
    <location>
        <begin position="289"/>
        <end position="344"/>
    </location>
</feature>
<keyword evidence="6" id="KW-0472">Membrane</keyword>
<dbReference type="SUPFAM" id="SSF49899">
    <property type="entry name" value="Concanavalin A-like lectins/glucanases"/>
    <property type="match status" value="1"/>
</dbReference>
<sequence>MRRWPKACAALSAVALTLGLSVVIAPAANAAAEAPIAAYDFTSAPADNATVPNAVAGEFGPAVVQNPAANLWQDKALTFTGGSKTSTGSWVRLPDNLLTDQKSATVQMEVKADQSMISGFHFLWNIGNSAAETEYFFATVNCSNNRNPLVGIKSGGSEKLVQAKNCGVKANEWLSVTSVIDGETSPATASFYINGVKVASQNVSSTPADVLDQTLNTIGRAPWPDPLFKGAVANFRVFDSALADEEIAAISDADALLHEGAIKASAQAVLESLNINDTTVTSPYFGFPTAGGTVTWHSSNENVIETNGTVHQPSKGSAPVVVELTATTQLRGQTATKTITATVNPMDKDDAQIIADLASAYVVPSVIQAGTKVPAAVAGSIVKVVGSDGITVAADGTVTISGDAAVTGTITTTVSKSDVAGLEQTREFAVTVLPKSESTQLLSYHRNATSHETANNGDVAYSMHLALEQRNEWNPLNENYGIFFARNIVAPVDATDVVLGSHRSLKDPALFHMKDGTFGVVSVRTNQSTANADASGKTSILLATSSDLLAFDEAINSKGIINVGETNGVNKPYAVYDSAEDVYLVSWVDDGGVPKYTTFKTLVDATSPHGEVHVGKVAVSGEVATTGIDDYVAGRSIAISAAQIAALEGRYGRIVNTGVKTPEDVSAALNSDIVDLELPGKAELTYSDGSLAHLPIENWDTSAVDLTTPGTYPVTGTIKQTEYPLPFAEDRADPTVHKWEWTRNGITEIKYLMIATNDIHGDNVWQRDNPHMPFRMADSIAELADTPGDPSGLITQAGFNPKESILLKKGDKNADGQVITGSLWAPEIHEINGTLSILFMPSYNSYWMDGAAAIMQLKNDANGDPMDPSKAESWTVPQTVTRQDGKPLSLRTNGTQGMSLDMNYFEDETGQAYYTWQQLGAVYIAKMDPTDPAKVTSEPRLIISPEYAWDNAIAEGPNVINRDGKLYMIYSGSGVGPTYTTGLAIADASGATDLTTPAAWEKLNYPIQKSGIFNGEWQLGTGHGMWSEDEDGNMIYVFHAYAKHTEGYSNVGGRDTFIRRVHWAADGLPVFDMNLDEEVAPGTVVSLNVVVAGDVTEPGDGDGDGSGDGNGSDGGSNPGDGNGPGADNNTDDNGTNPDGEKTPDGADTEGKLPVTGANPLPFILIGVVLLVAGAAMIIIRKLGKKN</sequence>
<dbReference type="Pfam" id="PF20578">
    <property type="entry name" value="aBig_2"/>
    <property type="match status" value="1"/>
</dbReference>
<reference evidence="10" key="1">
    <citation type="submission" date="2024-02" db="EMBL/GenBank/DDBJ databases">
        <title>Tomenella chthoni gen. nov. sp. nov., a member of the family Jonesiaceae isolated from bat guano.</title>
        <authorList>
            <person name="Miller S.L."/>
            <person name="King J."/>
            <person name="Sankaranarayanan K."/>
            <person name="Lawson P.A."/>
        </authorList>
    </citation>
    <scope>NUCLEOTIDE SEQUENCE</scope>
    <source>
        <strain evidence="10">BS-20</strain>
    </source>
</reference>
<feature type="region of interest" description="Disordered" evidence="5">
    <location>
        <begin position="1094"/>
        <end position="1154"/>
    </location>
</feature>
<evidence type="ECO:0000256" key="2">
    <source>
        <dbReference type="ARBA" id="ARBA00022729"/>
    </source>
</evidence>
<dbReference type="InterPro" id="IPR013320">
    <property type="entry name" value="ConA-like_dom_sf"/>
</dbReference>
<keyword evidence="6" id="KW-1133">Transmembrane helix</keyword>
<evidence type="ECO:0000256" key="7">
    <source>
        <dbReference type="SAM" id="SignalP"/>
    </source>
</evidence>
<dbReference type="PANTHER" id="PTHR43817">
    <property type="entry name" value="GLYCOSYL HYDROLASE"/>
    <property type="match status" value="1"/>
</dbReference>
<dbReference type="PANTHER" id="PTHR43817:SF1">
    <property type="entry name" value="HYDROLASE, FAMILY 43, PUTATIVE (AFU_ORTHOLOGUE AFUA_3G01660)-RELATED"/>
    <property type="match status" value="1"/>
</dbReference>
<organism evidence="10">
    <name type="scientific">Jonesiaceae bacterium BS-20</name>
    <dbReference type="NCBI Taxonomy" id="3120821"/>
    <lineage>
        <taxon>Bacteria</taxon>
        <taxon>Bacillati</taxon>
        <taxon>Actinomycetota</taxon>
        <taxon>Actinomycetes</taxon>
        <taxon>Micrococcales</taxon>
        <taxon>Jonesiaceae</taxon>
    </lineage>
</organism>
<dbReference type="InterPro" id="IPR023296">
    <property type="entry name" value="Glyco_hydro_beta-prop_sf"/>
</dbReference>
<dbReference type="SUPFAM" id="SSF75005">
    <property type="entry name" value="Arabinanase/levansucrase/invertase"/>
    <property type="match status" value="1"/>
</dbReference>
<dbReference type="Pfam" id="PF13385">
    <property type="entry name" value="Laminin_G_3"/>
    <property type="match status" value="1"/>
</dbReference>
<evidence type="ECO:0000256" key="3">
    <source>
        <dbReference type="ARBA" id="ARBA00022801"/>
    </source>
</evidence>
<protein>
    <submittedName>
        <fullName evidence="10">Family 43 glycosylhydrolase</fullName>
    </submittedName>
</protein>
<evidence type="ECO:0000256" key="4">
    <source>
        <dbReference type="ARBA" id="ARBA00023295"/>
    </source>
</evidence>
<feature type="compositionally biased region" description="Gly residues" evidence="5">
    <location>
        <begin position="1106"/>
        <end position="1124"/>
    </location>
</feature>
<gene>
    <name evidence="10" type="ORF">V5R04_00440</name>
</gene>
<comment type="similarity">
    <text evidence="1">Belongs to the glycosyl hydrolase 43 family.</text>
</comment>
<dbReference type="Pfam" id="PF04616">
    <property type="entry name" value="Glyco_hydro_43"/>
    <property type="match status" value="1"/>
</dbReference>
<evidence type="ECO:0000259" key="9">
    <source>
        <dbReference type="Pfam" id="PF20578"/>
    </source>
</evidence>
<accession>A0AAU7DVJ5</accession>
<dbReference type="Gene3D" id="2.60.120.200">
    <property type="match status" value="1"/>
</dbReference>
<dbReference type="InterPro" id="IPR046780">
    <property type="entry name" value="aBig_2"/>
</dbReference>
<keyword evidence="4" id="KW-0326">Glycosidase</keyword>
<dbReference type="InterPro" id="IPR011081">
    <property type="entry name" value="Big_4"/>
</dbReference>
<dbReference type="GO" id="GO:0004553">
    <property type="term" value="F:hydrolase activity, hydrolyzing O-glycosyl compounds"/>
    <property type="evidence" value="ECO:0007669"/>
    <property type="project" value="InterPro"/>
</dbReference>
<feature type="compositionally biased region" description="Low complexity" evidence="5">
    <location>
        <begin position="1125"/>
        <end position="1137"/>
    </location>
</feature>
<dbReference type="AlphaFoldDB" id="A0AAU7DVJ5"/>
<evidence type="ECO:0000256" key="6">
    <source>
        <dbReference type="SAM" id="Phobius"/>
    </source>
</evidence>
<evidence type="ECO:0000259" key="8">
    <source>
        <dbReference type="Pfam" id="PF07532"/>
    </source>
</evidence>
<proteinExistence type="inferred from homology"/>
<evidence type="ECO:0000256" key="5">
    <source>
        <dbReference type="SAM" id="MobiDB-lite"/>
    </source>
</evidence>
<dbReference type="Gene3D" id="2.115.10.20">
    <property type="entry name" value="Glycosyl hydrolase domain, family 43"/>
    <property type="match status" value="1"/>
</dbReference>
<feature type="domain" description="Bacterial Ig-like" evidence="8">
    <location>
        <begin position="676"/>
        <end position="720"/>
    </location>
</feature>
<evidence type="ECO:0000256" key="1">
    <source>
        <dbReference type="ARBA" id="ARBA00009865"/>
    </source>
</evidence>
<feature type="transmembrane region" description="Helical" evidence="6">
    <location>
        <begin position="1160"/>
        <end position="1179"/>
    </location>
</feature>